<organism evidence="1 2">
    <name type="scientific">Corynebacterium ureicelerivorans</name>
    <dbReference type="NCBI Taxonomy" id="401472"/>
    <lineage>
        <taxon>Bacteria</taxon>
        <taxon>Bacillati</taxon>
        <taxon>Actinomycetota</taxon>
        <taxon>Actinomycetes</taxon>
        <taxon>Mycobacteriales</taxon>
        <taxon>Corynebacteriaceae</taxon>
        <taxon>Corynebacterium</taxon>
    </lineage>
</organism>
<dbReference type="InterPro" id="IPR015422">
    <property type="entry name" value="PyrdxlP-dep_Trfase_small"/>
</dbReference>
<dbReference type="HOGENOM" id="CLU_2552523_0_0_11"/>
<evidence type="ECO:0000313" key="1">
    <source>
        <dbReference type="EMBL" id="AIL97468.1"/>
    </source>
</evidence>
<dbReference type="Proteomes" id="UP000028939">
    <property type="component" value="Chromosome"/>
</dbReference>
<protein>
    <recommendedName>
        <fullName evidence="3">Aminotransferase class V domain-containing protein</fullName>
    </recommendedName>
</protein>
<dbReference type="KEGG" id="cuv:CUREI_09425"/>
<keyword evidence="2" id="KW-1185">Reference proteome</keyword>
<dbReference type="Gene3D" id="3.90.1150.10">
    <property type="entry name" value="Aspartate Aminotransferase, domain 1"/>
    <property type="match status" value="1"/>
</dbReference>
<evidence type="ECO:0000313" key="2">
    <source>
        <dbReference type="Proteomes" id="UP000028939"/>
    </source>
</evidence>
<accession>A0A077HK72</accession>
<proteinExistence type="predicted"/>
<evidence type="ECO:0008006" key="3">
    <source>
        <dbReference type="Google" id="ProtNLM"/>
    </source>
</evidence>
<reference evidence="1 2" key="1">
    <citation type="submission" date="2014-08" db="EMBL/GenBank/DDBJ databases">
        <title>Complete genome sequence of Corynebacterium ureicelerivorans DSM 45051, a lipophilic and urea-splitting isolate from a blood culture of a septicaemia patient.</title>
        <authorList>
            <person name="Tippelt A."/>
            <person name="Albersmeier A."/>
            <person name="Brinkrolf K."/>
            <person name="Ruckert C."/>
            <person name="Tauch A."/>
        </authorList>
    </citation>
    <scope>NUCLEOTIDE SEQUENCE [LARGE SCALE GENOMIC DNA]</scope>
    <source>
        <strain evidence="1 2">IMMIB RIV-2301</strain>
    </source>
</reference>
<sequence length="82" mass="8751">MLCDGATVAYREYSFVVMHATAPEQANGSAFKQAGIQIAGAVPLQIGEPENFSAFRIGLFGLDKWADVDGTAARFAEALDRV</sequence>
<name>A0A077HK72_9CORY</name>
<dbReference type="AlphaFoldDB" id="A0A077HK72"/>
<gene>
    <name evidence="1" type="ORF">CUREI_09425</name>
</gene>
<dbReference type="EMBL" id="CP009215">
    <property type="protein sequence ID" value="AIL97468.1"/>
    <property type="molecule type" value="Genomic_DNA"/>
</dbReference>
<dbReference type="STRING" id="401472.CUREI_09425"/>